<keyword evidence="2" id="KW-1185">Reference proteome</keyword>
<dbReference type="Proteomes" id="UP001164539">
    <property type="component" value="Chromosome 8"/>
</dbReference>
<evidence type="ECO:0000313" key="1">
    <source>
        <dbReference type="EMBL" id="KAJ4713197.1"/>
    </source>
</evidence>
<name>A0ACC1XNZ1_MELAZ</name>
<evidence type="ECO:0000313" key="2">
    <source>
        <dbReference type="Proteomes" id="UP001164539"/>
    </source>
</evidence>
<protein>
    <submittedName>
        <fullName evidence="1">Protein POLAR LOCALIZATION DURING ASYMMETRIC DIVISION AND REDISTRIBUTION like</fullName>
    </submittedName>
</protein>
<gene>
    <name evidence="1" type="ORF">OWV82_015323</name>
</gene>
<sequence>MMIAIYFLYRVYPRGFLPSENLKGNECESGLSGDTGDNLSNPMGSVHIYARNKSSLRTKSSYRHFVKPLNSLESCLMAQLYQNHAKTEEYVLNSLPSPIPPTIRPLFVTDGSQIISRASAELHNARMSNDDYKLYKEGKLWVGRLRSSGKFGDGSLFHSQGGSHDGKVLFCLGISIGIISSFIANRREVEKLKDLLKQTENLVQDLQEELEMKDSLTVKELTNENNESFATCDNSIGASMANPFHPKTEESTESMSKIEAELEAELERMGLNMNSSSLERRLSDFVELDQDFEADFAQGELRANMINRQDVDNCESNRDASGSSTHHSGNYAVSPRELSLRLHEVIQSRLEERVKQLETALENSQRKVQLMESDHKVSRRKFSVTKLRYSSDEESKEECNSMAEPLVMNLSGEALDAYNEAYEELMKINESEDEDSPSGVYENNYGADTYPYDPSLSCDQNGKINRSAPHIAHDKEKISMAVYSSQSKASDDHSSRVQELLDVGVSGDKNSDCDDEMEKQLIKQIVEKSKKGSPVVLNAQKWLFLMDEDKQEHLNDRIQQYQ</sequence>
<reference evidence="1 2" key="1">
    <citation type="journal article" date="2023" name="Science">
        <title>Complex scaffold remodeling in plant triterpene biosynthesis.</title>
        <authorList>
            <person name="De La Pena R."/>
            <person name="Hodgson H."/>
            <person name="Liu J.C."/>
            <person name="Stephenson M.J."/>
            <person name="Martin A.C."/>
            <person name="Owen C."/>
            <person name="Harkess A."/>
            <person name="Leebens-Mack J."/>
            <person name="Jimenez L.E."/>
            <person name="Osbourn A."/>
            <person name="Sattely E.S."/>
        </authorList>
    </citation>
    <scope>NUCLEOTIDE SEQUENCE [LARGE SCALE GENOMIC DNA]</scope>
    <source>
        <strain evidence="2">cv. JPN11</strain>
        <tissue evidence="1">Leaf</tissue>
    </source>
</reference>
<comment type="caution">
    <text evidence="1">The sequence shown here is derived from an EMBL/GenBank/DDBJ whole genome shotgun (WGS) entry which is preliminary data.</text>
</comment>
<organism evidence="1 2">
    <name type="scientific">Melia azedarach</name>
    <name type="common">Chinaberry tree</name>
    <dbReference type="NCBI Taxonomy" id="155640"/>
    <lineage>
        <taxon>Eukaryota</taxon>
        <taxon>Viridiplantae</taxon>
        <taxon>Streptophyta</taxon>
        <taxon>Embryophyta</taxon>
        <taxon>Tracheophyta</taxon>
        <taxon>Spermatophyta</taxon>
        <taxon>Magnoliopsida</taxon>
        <taxon>eudicotyledons</taxon>
        <taxon>Gunneridae</taxon>
        <taxon>Pentapetalae</taxon>
        <taxon>rosids</taxon>
        <taxon>malvids</taxon>
        <taxon>Sapindales</taxon>
        <taxon>Meliaceae</taxon>
        <taxon>Melia</taxon>
    </lineage>
</organism>
<dbReference type="EMBL" id="CM051401">
    <property type="protein sequence ID" value="KAJ4713197.1"/>
    <property type="molecule type" value="Genomic_DNA"/>
</dbReference>
<proteinExistence type="predicted"/>
<accession>A0ACC1XNZ1</accession>